<dbReference type="Proteomes" id="UP001285521">
    <property type="component" value="Unassembled WGS sequence"/>
</dbReference>
<feature type="transmembrane region" description="Helical" evidence="2">
    <location>
        <begin position="42"/>
        <end position="64"/>
    </location>
</feature>
<keyword evidence="4" id="KW-1185">Reference proteome</keyword>
<sequence length="229" mass="23798">MDEQKLADLFRDAAHDAPPASFDAGDVRTASRRATMRRRNSIAAGTTLVVVLGFGGVMAGTNWISQDRSNSTSAGSGQAQDNAAQSPLTEQINPQQAKPPTNFSGDPSTQGDGESPGSTGLSAGERAVQGCAGVDRELADALAVELSVSPDFAEPPTVTCSPNSRAATFKIDGLTLTAIVTPESFEPPAGARTEKVKTAKGQDLYVFTQGDGELKGQAKRFADALAPRF</sequence>
<evidence type="ECO:0000313" key="3">
    <source>
        <dbReference type="EMBL" id="MDX8030002.1"/>
    </source>
</evidence>
<evidence type="ECO:0000256" key="2">
    <source>
        <dbReference type="SAM" id="Phobius"/>
    </source>
</evidence>
<evidence type="ECO:0008006" key="5">
    <source>
        <dbReference type="Google" id="ProtNLM"/>
    </source>
</evidence>
<keyword evidence="2" id="KW-0812">Transmembrane</keyword>
<keyword evidence="2" id="KW-0472">Membrane</keyword>
<gene>
    <name evidence="3" type="ORF">SK803_07250</name>
</gene>
<evidence type="ECO:0000256" key="1">
    <source>
        <dbReference type="SAM" id="MobiDB-lite"/>
    </source>
</evidence>
<accession>A0ABU4SVQ7</accession>
<evidence type="ECO:0000313" key="4">
    <source>
        <dbReference type="Proteomes" id="UP001285521"/>
    </source>
</evidence>
<protein>
    <recommendedName>
        <fullName evidence="5">DUF3558 domain-containing protein</fullName>
    </recommendedName>
</protein>
<reference evidence="3 4" key="2">
    <citation type="submission" date="2023-11" db="EMBL/GenBank/DDBJ databases">
        <authorList>
            <person name="Lara A.C."/>
            <person name="Chronakova A."/>
        </authorList>
    </citation>
    <scope>NUCLEOTIDE SEQUENCE [LARGE SCALE GENOMIC DNA]</scope>
    <source>
        <strain evidence="3 4">BCCO 10_0856</strain>
    </source>
</reference>
<feature type="compositionally biased region" description="Polar residues" evidence="1">
    <location>
        <begin position="68"/>
        <end position="121"/>
    </location>
</feature>
<proteinExistence type="predicted"/>
<name>A0ABU4SVQ7_9PSEU</name>
<comment type="caution">
    <text evidence="3">The sequence shown here is derived from an EMBL/GenBank/DDBJ whole genome shotgun (WGS) entry which is preliminary data.</text>
</comment>
<organism evidence="3 4">
    <name type="scientific">Lentzea miocenica</name>
    <dbReference type="NCBI Taxonomy" id="3095431"/>
    <lineage>
        <taxon>Bacteria</taxon>
        <taxon>Bacillati</taxon>
        <taxon>Actinomycetota</taxon>
        <taxon>Actinomycetes</taxon>
        <taxon>Pseudonocardiales</taxon>
        <taxon>Pseudonocardiaceae</taxon>
        <taxon>Lentzea</taxon>
    </lineage>
</organism>
<keyword evidence="2" id="KW-1133">Transmembrane helix</keyword>
<dbReference type="EMBL" id="JAXAVW010000004">
    <property type="protein sequence ID" value="MDX8030002.1"/>
    <property type="molecule type" value="Genomic_DNA"/>
</dbReference>
<dbReference type="RefSeq" id="WP_319964994.1">
    <property type="nucleotide sequence ID" value="NZ_JAXAVW010000004.1"/>
</dbReference>
<feature type="region of interest" description="Disordered" evidence="1">
    <location>
        <begin position="68"/>
        <end position="124"/>
    </location>
</feature>
<reference evidence="3 4" key="1">
    <citation type="submission" date="2023-11" db="EMBL/GenBank/DDBJ databases">
        <title>Lentzea sokolovensis, sp. nov., Lentzea kristufkii, sp. nov., and Lentzea miocenensis, sp. nov., rare actinobacteria from Sokolov Coal Basin, Miocene lacustrine sediment, Czech Republic.</title>
        <authorList>
            <person name="Lara A."/>
            <person name="Kotroba L."/>
            <person name="Nouioui I."/>
            <person name="Neumann-Schaal M."/>
            <person name="Mast Y."/>
            <person name="Chronakova A."/>
        </authorList>
    </citation>
    <scope>NUCLEOTIDE SEQUENCE [LARGE SCALE GENOMIC DNA]</scope>
    <source>
        <strain evidence="3 4">BCCO 10_0856</strain>
    </source>
</reference>